<organism evidence="3 4">
    <name type="scientific">Seminavis robusta</name>
    <dbReference type="NCBI Taxonomy" id="568900"/>
    <lineage>
        <taxon>Eukaryota</taxon>
        <taxon>Sar</taxon>
        <taxon>Stramenopiles</taxon>
        <taxon>Ochrophyta</taxon>
        <taxon>Bacillariophyta</taxon>
        <taxon>Bacillariophyceae</taxon>
        <taxon>Bacillariophycidae</taxon>
        <taxon>Naviculales</taxon>
        <taxon>Naviculaceae</taxon>
        <taxon>Seminavis</taxon>
    </lineage>
</organism>
<evidence type="ECO:0000313" key="3">
    <source>
        <dbReference type="EMBL" id="CAB9515900.1"/>
    </source>
</evidence>
<sequence>MGLFDKNTNTHPNLSKLQDVKRTLTYHGWEIDFRDALDAHKERDYSVDFPKALRKLKVKQKLHEKDRSHPRLVALDAIVVKGLTYPGWEADVRQLETMHCEIPYIARSDIAFNNKLRGLEFSQQMYEQTGTVESTTAAESFGITATIEEPTSSRSDKTHGPFGACVICGDEARSHAFVPCGHLCACRECSPKVMRRDRRCPVCRGSCAGTVQIYL</sequence>
<keyword evidence="1" id="KW-0862">Zinc</keyword>
<gene>
    <name evidence="3" type="ORF">SEMRO_746_G196420.1</name>
</gene>
<evidence type="ECO:0000256" key="1">
    <source>
        <dbReference type="PROSITE-ProRule" id="PRU00175"/>
    </source>
</evidence>
<feature type="domain" description="RING-type" evidence="2">
    <location>
        <begin position="165"/>
        <end position="204"/>
    </location>
</feature>
<keyword evidence="1" id="KW-0479">Metal-binding</keyword>
<dbReference type="GO" id="GO:0016567">
    <property type="term" value="P:protein ubiquitination"/>
    <property type="evidence" value="ECO:0007669"/>
    <property type="project" value="TreeGrafter"/>
</dbReference>
<dbReference type="InterPro" id="IPR045194">
    <property type="entry name" value="MGRN1/RNF157-like"/>
</dbReference>
<accession>A0A9N8ECA5</accession>
<comment type="caution">
    <text evidence="3">The sequence shown here is derived from an EMBL/GenBank/DDBJ whole genome shotgun (WGS) entry which is preliminary data.</text>
</comment>
<dbReference type="SUPFAM" id="SSF57850">
    <property type="entry name" value="RING/U-box"/>
    <property type="match status" value="1"/>
</dbReference>
<dbReference type="EMBL" id="CAICTM010000745">
    <property type="protein sequence ID" value="CAB9515900.1"/>
    <property type="molecule type" value="Genomic_DNA"/>
</dbReference>
<dbReference type="PROSITE" id="PS50089">
    <property type="entry name" value="ZF_RING_2"/>
    <property type="match status" value="1"/>
</dbReference>
<keyword evidence="4" id="KW-1185">Reference proteome</keyword>
<keyword evidence="1" id="KW-0863">Zinc-finger</keyword>
<dbReference type="OrthoDB" id="1711136at2759"/>
<dbReference type="InterPro" id="IPR001841">
    <property type="entry name" value="Znf_RING"/>
</dbReference>
<reference evidence="3" key="1">
    <citation type="submission" date="2020-06" db="EMBL/GenBank/DDBJ databases">
        <authorList>
            <consortium name="Plant Systems Biology data submission"/>
        </authorList>
    </citation>
    <scope>NUCLEOTIDE SEQUENCE</scope>
    <source>
        <strain evidence="3">D6</strain>
    </source>
</reference>
<dbReference type="PANTHER" id="PTHR22996">
    <property type="entry name" value="MAHOGUNIN"/>
    <property type="match status" value="1"/>
</dbReference>
<dbReference type="InterPro" id="IPR013083">
    <property type="entry name" value="Znf_RING/FYVE/PHD"/>
</dbReference>
<dbReference type="GO" id="GO:0008270">
    <property type="term" value="F:zinc ion binding"/>
    <property type="evidence" value="ECO:0007669"/>
    <property type="project" value="UniProtKB-KW"/>
</dbReference>
<proteinExistence type="predicted"/>
<name>A0A9N8ECA5_9STRA</name>
<protein>
    <submittedName>
        <fullName evidence="3">IAP repeat-containing protein 3</fullName>
    </submittedName>
</protein>
<dbReference type="Gene3D" id="3.30.40.10">
    <property type="entry name" value="Zinc/RING finger domain, C3HC4 (zinc finger)"/>
    <property type="match status" value="1"/>
</dbReference>
<dbReference type="GO" id="GO:0061630">
    <property type="term" value="F:ubiquitin protein ligase activity"/>
    <property type="evidence" value="ECO:0007669"/>
    <property type="project" value="UniProtKB-EC"/>
</dbReference>
<dbReference type="Pfam" id="PF13920">
    <property type="entry name" value="zf-C3HC4_3"/>
    <property type="match status" value="1"/>
</dbReference>
<evidence type="ECO:0000259" key="2">
    <source>
        <dbReference type="PROSITE" id="PS50089"/>
    </source>
</evidence>
<dbReference type="Proteomes" id="UP001153069">
    <property type="component" value="Unassembled WGS sequence"/>
</dbReference>
<evidence type="ECO:0000313" key="4">
    <source>
        <dbReference type="Proteomes" id="UP001153069"/>
    </source>
</evidence>
<dbReference type="AlphaFoldDB" id="A0A9N8ECA5"/>
<dbReference type="PANTHER" id="PTHR22996:SF0">
    <property type="entry name" value="RE60872P-RELATED"/>
    <property type="match status" value="1"/>
</dbReference>